<sequence>MPLTETLRTADGITIYLWNPAETIQELLQQLDDTSFLSRSGIPDIHGLPAKRACEILTVRILIQQIFGDPSQLAYHSSGAPYVPHFNGHISISHTRSCIALGIHPSQPIGIDVETLTERICRIQKKFINTDEAEQLSPQNPVTGATFLWSAKESLYKVLQTSSVDFRTHLHVTPINPAITAASVSAYQTRTTPAVHYKIHYRLYSDFVLTAAIAETPP</sequence>
<dbReference type="EMBL" id="DVNA01000234">
    <property type="protein sequence ID" value="HIU56150.1"/>
    <property type="molecule type" value="Genomic_DNA"/>
</dbReference>
<organism evidence="3 4">
    <name type="scientific">Candidatus Gallibacteroides avistercoris</name>
    <dbReference type="NCBI Taxonomy" id="2840833"/>
    <lineage>
        <taxon>Bacteria</taxon>
        <taxon>Pseudomonadati</taxon>
        <taxon>Bacteroidota</taxon>
        <taxon>Bacteroidia</taxon>
        <taxon>Bacteroidales</taxon>
        <taxon>Bacteroidaceae</taxon>
        <taxon>Bacteroidaceae incertae sedis</taxon>
        <taxon>Candidatus Gallibacteroides</taxon>
    </lineage>
</organism>
<dbReference type="InterPro" id="IPR008278">
    <property type="entry name" value="4-PPantetheinyl_Trfase_dom"/>
</dbReference>
<accession>A0A9D1SDI8</accession>
<dbReference type="Gene3D" id="3.90.470.20">
    <property type="entry name" value="4'-phosphopantetheinyl transferase domain"/>
    <property type="match status" value="2"/>
</dbReference>
<evidence type="ECO:0000256" key="1">
    <source>
        <dbReference type="ARBA" id="ARBA00022679"/>
    </source>
</evidence>
<gene>
    <name evidence="3" type="ORF">IAB03_10150</name>
</gene>
<reference evidence="3" key="2">
    <citation type="journal article" date="2021" name="PeerJ">
        <title>Extensive microbial diversity within the chicken gut microbiome revealed by metagenomics and culture.</title>
        <authorList>
            <person name="Gilroy R."/>
            <person name="Ravi A."/>
            <person name="Getino M."/>
            <person name="Pursley I."/>
            <person name="Horton D.L."/>
            <person name="Alikhan N.F."/>
            <person name="Baker D."/>
            <person name="Gharbi K."/>
            <person name="Hall N."/>
            <person name="Watson M."/>
            <person name="Adriaenssens E.M."/>
            <person name="Foster-Nyarko E."/>
            <person name="Jarju S."/>
            <person name="Secka A."/>
            <person name="Antonio M."/>
            <person name="Oren A."/>
            <person name="Chaudhuri R.R."/>
            <person name="La Ragione R."/>
            <person name="Hildebrand F."/>
            <person name="Pallen M.J."/>
        </authorList>
    </citation>
    <scope>NUCLEOTIDE SEQUENCE</scope>
    <source>
        <strain evidence="3">CHK158-818</strain>
    </source>
</reference>
<reference evidence="3" key="1">
    <citation type="submission" date="2020-10" db="EMBL/GenBank/DDBJ databases">
        <authorList>
            <person name="Gilroy R."/>
        </authorList>
    </citation>
    <scope>NUCLEOTIDE SEQUENCE</scope>
    <source>
        <strain evidence="3">CHK158-818</strain>
    </source>
</reference>
<name>A0A9D1SDI8_9BACT</name>
<evidence type="ECO:0000313" key="3">
    <source>
        <dbReference type="EMBL" id="HIU56150.1"/>
    </source>
</evidence>
<keyword evidence="1 3" id="KW-0808">Transferase</keyword>
<comment type="caution">
    <text evidence="3">The sequence shown here is derived from an EMBL/GenBank/DDBJ whole genome shotgun (WGS) entry which is preliminary data.</text>
</comment>
<evidence type="ECO:0000259" key="2">
    <source>
        <dbReference type="Pfam" id="PF01648"/>
    </source>
</evidence>
<dbReference type="GO" id="GO:0000287">
    <property type="term" value="F:magnesium ion binding"/>
    <property type="evidence" value="ECO:0007669"/>
    <property type="project" value="InterPro"/>
</dbReference>
<feature type="domain" description="4'-phosphopantetheinyl transferase" evidence="2">
    <location>
        <begin position="108"/>
        <end position="211"/>
    </location>
</feature>
<dbReference type="Pfam" id="PF01648">
    <property type="entry name" value="ACPS"/>
    <property type="match status" value="1"/>
</dbReference>
<dbReference type="Proteomes" id="UP000824112">
    <property type="component" value="Unassembled WGS sequence"/>
</dbReference>
<protein>
    <submittedName>
        <fullName evidence="3">4'-phosphopantetheinyl transferase superfamily protein</fullName>
    </submittedName>
</protein>
<proteinExistence type="predicted"/>
<dbReference type="AlphaFoldDB" id="A0A9D1SDI8"/>
<evidence type="ECO:0000313" key="4">
    <source>
        <dbReference type="Proteomes" id="UP000824112"/>
    </source>
</evidence>
<dbReference type="SUPFAM" id="SSF56214">
    <property type="entry name" value="4'-phosphopantetheinyl transferase"/>
    <property type="match status" value="1"/>
</dbReference>
<dbReference type="InterPro" id="IPR037143">
    <property type="entry name" value="4-PPantetheinyl_Trfase_dom_sf"/>
</dbReference>
<dbReference type="GO" id="GO:0008897">
    <property type="term" value="F:holo-[acyl-carrier-protein] synthase activity"/>
    <property type="evidence" value="ECO:0007669"/>
    <property type="project" value="InterPro"/>
</dbReference>